<feature type="compositionally biased region" description="Polar residues" evidence="2">
    <location>
        <begin position="902"/>
        <end position="912"/>
    </location>
</feature>
<name>A0A0D7A4C6_9AGAR</name>
<feature type="compositionally biased region" description="Pro residues" evidence="2">
    <location>
        <begin position="203"/>
        <end position="215"/>
    </location>
</feature>
<dbReference type="OrthoDB" id="3271284at2759"/>
<feature type="compositionally biased region" description="Polar residues" evidence="2">
    <location>
        <begin position="555"/>
        <end position="566"/>
    </location>
</feature>
<feature type="region of interest" description="Disordered" evidence="2">
    <location>
        <begin position="591"/>
        <end position="821"/>
    </location>
</feature>
<feature type="compositionally biased region" description="Basic and acidic residues" evidence="2">
    <location>
        <begin position="114"/>
        <end position="124"/>
    </location>
</feature>
<evidence type="ECO:0000256" key="2">
    <source>
        <dbReference type="SAM" id="MobiDB-lite"/>
    </source>
</evidence>
<evidence type="ECO:0000313" key="4">
    <source>
        <dbReference type="Proteomes" id="UP000054144"/>
    </source>
</evidence>
<sequence>MTESVASSLKSPRRSSFGRPQQSPLGPRRPLRASPSFSALTEERINRSPSPRKETSPTVASSPRYTPSPRSAEFLPQVEPVLHSIFEDTAAQEGEKSTVLDDDEPRIFLVPDRLAGDERPHDSASPESTSNGVDMDTTDADVNVNVELQPPPLLNLKLAGIPEASPVMSPRPHTPPNVPTPVSAPQTPVRAVVSLPHGRSLPSSPPPLGPLPSPPTSISAEQCPHDAPPPFTPVPANIPSSLPVSLPSSHTPLGIKSVPNIALLKPLPPPRFEPVQVQWKGLPYDAALWTLDGKELQSMVSRAIRASARESFIRLLSAEILDETLPAEIKRLSAERRLLQSKYRFSVHRRTMLLQSLVSFSAVSCERDSDSSTSFLSQLPQQIAELTAETDQLTEDLLRVSDQIAQIKKLVDAHWASALAIALRKLNTSYGRRTSDLVKARERIHQLEGELEDAWREAEHLAEELDERDERDAQLAIDDTQLYDAYLTSPMDDTYNTFQARELAEEMRQAVIERAAVVTIAPHLKPSSTSSAARTTTMVTASLVEAVPGAKSLSVVTSTPFPSKTTEYGPASTTHDDAASVLSLAPVGNNEMLQVGNGHNPTQTRRSGSTDQRTSTSTSATQASPRRRTSSRVSHVSAARRRSLRLSIGSLRLRNSSGSGNRPPPMPALPSPGYSELSSANSPISPPPSSSHHFSISSPLSPSSRPISSSSRQPTSSSRAMSRPLSFARPASSSDFASTSMNRAYMSPRPAPAPPRPVSSAGFAPPQRPPPPPRGPDDLDALPRFSPPPVFRALSPAPSASRRTQLRPRRHTSFDEQEESEDDVGCLIAIISLFRVETTSDNSVTMTVPSGTMTESAAPPTSVAASWPHTIVPRTVGVSIHGTQPSLTDASVGAPESVPPMSMSSGRDTPTSDGMGTGLSSVLSSGGGTPKTSPYTKLKSLTKRYSFARPKLTLPGHRNR</sequence>
<dbReference type="EMBL" id="KN882047">
    <property type="protein sequence ID" value="KIY45668.1"/>
    <property type="molecule type" value="Genomic_DNA"/>
</dbReference>
<feature type="compositionally biased region" description="Low complexity" evidence="2">
    <location>
        <begin position="602"/>
        <end position="624"/>
    </location>
</feature>
<feature type="region of interest" description="Disordered" evidence="2">
    <location>
        <begin position="112"/>
        <end position="139"/>
    </location>
</feature>
<proteinExistence type="predicted"/>
<organism evidence="3 4">
    <name type="scientific">Fistulina hepatica ATCC 64428</name>
    <dbReference type="NCBI Taxonomy" id="1128425"/>
    <lineage>
        <taxon>Eukaryota</taxon>
        <taxon>Fungi</taxon>
        <taxon>Dikarya</taxon>
        <taxon>Basidiomycota</taxon>
        <taxon>Agaricomycotina</taxon>
        <taxon>Agaricomycetes</taxon>
        <taxon>Agaricomycetidae</taxon>
        <taxon>Agaricales</taxon>
        <taxon>Fistulinaceae</taxon>
        <taxon>Fistulina</taxon>
    </lineage>
</organism>
<feature type="compositionally biased region" description="Polar residues" evidence="2">
    <location>
        <begin position="1"/>
        <end position="10"/>
    </location>
</feature>
<feature type="compositionally biased region" description="Polar residues" evidence="2">
    <location>
        <begin position="56"/>
        <end position="69"/>
    </location>
</feature>
<feature type="coiled-coil region" evidence="1">
    <location>
        <begin position="437"/>
        <end position="464"/>
    </location>
</feature>
<feature type="compositionally biased region" description="Low complexity" evidence="2">
    <location>
        <begin position="690"/>
        <end position="719"/>
    </location>
</feature>
<protein>
    <submittedName>
        <fullName evidence="3">Uncharacterized protein</fullName>
    </submittedName>
</protein>
<feature type="region of interest" description="Disordered" evidence="2">
    <location>
        <begin position="1"/>
        <end position="76"/>
    </location>
</feature>
<evidence type="ECO:0000313" key="3">
    <source>
        <dbReference type="EMBL" id="KIY45668.1"/>
    </source>
</evidence>
<evidence type="ECO:0000256" key="1">
    <source>
        <dbReference type="SAM" id="Coils"/>
    </source>
</evidence>
<dbReference type="Proteomes" id="UP000054144">
    <property type="component" value="Unassembled WGS sequence"/>
</dbReference>
<keyword evidence="4" id="KW-1185">Reference proteome</keyword>
<feature type="compositionally biased region" description="Basic and acidic residues" evidence="2">
    <location>
        <begin position="41"/>
        <end position="55"/>
    </location>
</feature>
<feature type="compositionally biased region" description="Low complexity" evidence="2">
    <location>
        <begin position="645"/>
        <end position="661"/>
    </location>
</feature>
<gene>
    <name evidence="3" type="ORF">FISHEDRAFT_61065</name>
</gene>
<feature type="compositionally biased region" description="Polar residues" evidence="2">
    <location>
        <begin position="731"/>
        <end position="742"/>
    </location>
</feature>
<feature type="region of interest" description="Disordered" evidence="2">
    <location>
        <begin position="555"/>
        <end position="574"/>
    </location>
</feature>
<feature type="region of interest" description="Disordered" evidence="2">
    <location>
        <begin position="165"/>
        <end position="225"/>
    </location>
</feature>
<accession>A0A0D7A4C6</accession>
<dbReference type="AlphaFoldDB" id="A0A0D7A4C6"/>
<feature type="region of interest" description="Disordered" evidence="2">
    <location>
        <begin position="884"/>
        <end position="960"/>
    </location>
</feature>
<reference evidence="3 4" key="1">
    <citation type="journal article" date="2015" name="Fungal Genet. Biol.">
        <title>Evolution of novel wood decay mechanisms in Agaricales revealed by the genome sequences of Fistulina hepatica and Cylindrobasidium torrendii.</title>
        <authorList>
            <person name="Floudas D."/>
            <person name="Held B.W."/>
            <person name="Riley R."/>
            <person name="Nagy L.G."/>
            <person name="Koehler G."/>
            <person name="Ransdell A.S."/>
            <person name="Younus H."/>
            <person name="Chow J."/>
            <person name="Chiniquy J."/>
            <person name="Lipzen A."/>
            <person name="Tritt A."/>
            <person name="Sun H."/>
            <person name="Haridas S."/>
            <person name="LaButti K."/>
            <person name="Ohm R.A."/>
            <person name="Kues U."/>
            <person name="Blanchette R.A."/>
            <person name="Grigoriev I.V."/>
            <person name="Minto R.E."/>
            <person name="Hibbett D.S."/>
        </authorList>
    </citation>
    <scope>NUCLEOTIDE SEQUENCE [LARGE SCALE GENOMIC DNA]</scope>
    <source>
        <strain evidence="3 4">ATCC 64428</strain>
    </source>
</reference>
<keyword evidence="1" id="KW-0175">Coiled coil</keyword>